<dbReference type="Pfam" id="PF19445">
    <property type="entry name" value="eIF3h_C"/>
    <property type="match status" value="1"/>
</dbReference>
<feature type="region of interest" description="Disordered" evidence="5">
    <location>
        <begin position="275"/>
        <end position="305"/>
    </location>
</feature>
<dbReference type="GO" id="GO:0033290">
    <property type="term" value="C:eukaryotic 48S preinitiation complex"/>
    <property type="evidence" value="ECO:0007669"/>
    <property type="project" value="UniProtKB-UniRule"/>
</dbReference>
<name>A0A836CJJ9_9STRA</name>
<evidence type="ECO:0000313" key="8">
    <source>
        <dbReference type="Proteomes" id="UP000664859"/>
    </source>
</evidence>
<sequence>MSGAWGAPAPERAAMKELPLIKEVHMDGLAVLKIIKHCTEALPGMVAGSLLGLDQSATLEVTHSFPLPSAKKEADTGGEGGVGLARPADELSNLSGQDYQMEMMKMLREVNVDNNCVGWYQSMYLGSFCTQTLVDNQYTYQENLSDNAVVVLYDPVQTARGQLTLKAYRLSKEFMRAYRERKSDHIKPSEILDELPIRIRNPGLVNALVYDLQGRGGAGSAECDFERLDLSTNPYLEKNLEFLCGWVDDLANEQWKFQAYTRTLLKQRHDAARWADRRKKANDERRAAGDEPLPDDEAHDRRPDAPNRMESLLISTQISAYCSQINRFTGSSFEKLFLAGSLQREAT</sequence>
<dbReference type="OrthoDB" id="10265695at2759"/>
<feature type="region of interest" description="Disordered" evidence="5">
    <location>
        <begin position="68"/>
        <end position="87"/>
    </location>
</feature>
<comment type="subcellular location">
    <subcellularLocation>
        <location evidence="4">Cytoplasm</location>
    </subcellularLocation>
</comment>
<accession>A0A836CJJ9</accession>
<dbReference type="GO" id="GO:0005852">
    <property type="term" value="C:eukaryotic translation initiation factor 3 complex"/>
    <property type="evidence" value="ECO:0007669"/>
    <property type="project" value="UniProtKB-UniRule"/>
</dbReference>
<proteinExistence type="inferred from homology"/>
<evidence type="ECO:0000256" key="1">
    <source>
        <dbReference type="ARBA" id="ARBA00022490"/>
    </source>
</evidence>
<dbReference type="GO" id="GO:0003743">
    <property type="term" value="F:translation initiation factor activity"/>
    <property type="evidence" value="ECO:0007669"/>
    <property type="project" value="UniProtKB-UniRule"/>
</dbReference>
<gene>
    <name evidence="7" type="ORF">JKP88DRAFT_207632</name>
</gene>
<dbReference type="Pfam" id="PF01398">
    <property type="entry name" value="JAB"/>
    <property type="match status" value="2"/>
</dbReference>
<feature type="domain" description="MPN" evidence="6">
    <location>
        <begin position="24"/>
        <end position="174"/>
    </location>
</feature>
<dbReference type="InterPro" id="IPR045810">
    <property type="entry name" value="eIF3h_C"/>
</dbReference>
<feature type="compositionally biased region" description="Basic and acidic residues" evidence="5">
    <location>
        <begin position="296"/>
        <end position="305"/>
    </location>
</feature>
<dbReference type="EMBL" id="JAFCMP010000120">
    <property type="protein sequence ID" value="KAG5185831.1"/>
    <property type="molecule type" value="Genomic_DNA"/>
</dbReference>
<protein>
    <recommendedName>
        <fullName evidence="4">Eukaryotic translation initiation factor 3 subunit H</fullName>
        <shortName evidence="4">eIF3h</shortName>
    </recommendedName>
</protein>
<comment type="function">
    <text evidence="4">Component of the eukaryotic translation initiation factor 3 (eIF-3) complex, which is involved in protein synthesis of a specialized repertoire of mRNAs and, together with other initiation factors, stimulates binding of mRNA and methionyl-tRNAi to the 40S ribosome. The eIF-3 complex specifically targets and initiates translation of a subset of mRNAs involved in cell proliferation.</text>
</comment>
<evidence type="ECO:0000259" key="6">
    <source>
        <dbReference type="PROSITE" id="PS50249"/>
    </source>
</evidence>
<organism evidence="7 8">
    <name type="scientific">Tribonema minus</name>
    <dbReference type="NCBI Taxonomy" id="303371"/>
    <lineage>
        <taxon>Eukaryota</taxon>
        <taxon>Sar</taxon>
        <taxon>Stramenopiles</taxon>
        <taxon>Ochrophyta</taxon>
        <taxon>PX clade</taxon>
        <taxon>Xanthophyceae</taxon>
        <taxon>Tribonematales</taxon>
        <taxon>Tribonemataceae</taxon>
        <taxon>Tribonema</taxon>
    </lineage>
</organism>
<evidence type="ECO:0000256" key="2">
    <source>
        <dbReference type="ARBA" id="ARBA00022540"/>
    </source>
</evidence>
<evidence type="ECO:0000256" key="4">
    <source>
        <dbReference type="HAMAP-Rule" id="MF_03007"/>
    </source>
</evidence>
<comment type="similarity">
    <text evidence="4">Belongs to the eIF-3 subunit H family.</text>
</comment>
<feature type="compositionally biased region" description="Basic and acidic residues" evidence="5">
    <location>
        <begin position="275"/>
        <end position="289"/>
    </location>
</feature>
<dbReference type="SMART" id="SM00232">
    <property type="entry name" value="JAB_MPN"/>
    <property type="match status" value="1"/>
</dbReference>
<dbReference type="Gene3D" id="3.40.140.10">
    <property type="entry name" value="Cytidine Deaminase, domain 2"/>
    <property type="match status" value="1"/>
</dbReference>
<dbReference type="InterPro" id="IPR050242">
    <property type="entry name" value="JAMM_MPN+_peptidase_M67A"/>
</dbReference>
<keyword evidence="2 4" id="KW-0396">Initiation factor</keyword>
<dbReference type="Proteomes" id="UP000664859">
    <property type="component" value="Unassembled WGS sequence"/>
</dbReference>
<evidence type="ECO:0000256" key="5">
    <source>
        <dbReference type="SAM" id="MobiDB-lite"/>
    </source>
</evidence>
<evidence type="ECO:0000256" key="3">
    <source>
        <dbReference type="ARBA" id="ARBA00022917"/>
    </source>
</evidence>
<dbReference type="GO" id="GO:0016282">
    <property type="term" value="C:eukaryotic 43S preinitiation complex"/>
    <property type="evidence" value="ECO:0007669"/>
    <property type="project" value="UniProtKB-UniRule"/>
</dbReference>
<keyword evidence="1 4" id="KW-0963">Cytoplasm</keyword>
<comment type="subunit">
    <text evidence="4">Component of the eukaryotic translation initiation factor 3 (eIF-3) complex.</text>
</comment>
<dbReference type="HAMAP" id="MF_03007">
    <property type="entry name" value="eIF3h"/>
    <property type="match status" value="1"/>
</dbReference>
<keyword evidence="8" id="KW-1185">Reference proteome</keyword>
<dbReference type="InterPro" id="IPR037518">
    <property type="entry name" value="MPN"/>
</dbReference>
<dbReference type="InterPro" id="IPR000555">
    <property type="entry name" value="JAMM/MPN+_dom"/>
</dbReference>
<dbReference type="GO" id="GO:0008237">
    <property type="term" value="F:metallopeptidase activity"/>
    <property type="evidence" value="ECO:0007669"/>
    <property type="project" value="InterPro"/>
</dbReference>
<keyword evidence="3 4" id="KW-0648">Protein biosynthesis</keyword>
<dbReference type="PANTHER" id="PTHR10410">
    <property type="entry name" value="EUKARYOTIC TRANSLATION INITIATION FACTOR 3 -RELATED"/>
    <property type="match status" value="1"/>
</dbReference>
<comment type="caution">
    <text evidence="7">The sequence shown here is derived from an EMBL/GenBank/DDBJ whole genome shotgun (WGS) entry which is preliminary data.</text>
</comment>
<dbReference type="InterPro" id="IPR027524">
    <property type="entry name" value="eIF3h"/>
</dbReference>
<dbReference type="CDD" id="cd08065">
    <property type="entry name" value="MPN_eIF3h"/>
    <property type="match status" value="1"/>
</dbReference>
<dbReference type="AlphaFoldDB" id="A0A836CJJ9"/>
<reference evidence="7" key="1">
    <citation type="submission" date="2021-02" db="EMBL/GenBank/DDBJ databases">
        <title>First Annotated Genome of the Yellow-green Alga Tribonema minus.</title>
        <authorList>
            <person name="Mahan K.M."/>
        </authorList>
    </citation>
    <scope>NUCLEOTIDE SEQUENCE</scope>
    <source>
        <strain evidence="7">UTEX B ZZ1240</strain>
    </source>
</reference>
<evidence type="ECO:0000313" key="7">
    <source>
        <dbReference type="EMBL" id="KAG5185831.1"/>
    </source>
</evidence>
<dbReference type="PROSITE" id="PS50249">
    <property type="entry name" value="MPN"/>
    <property type="match status" value="1"/>
</dbReference>
<dbReference type="GO" id="GO:0001732">
    <property type="term" value="P:formation of cytoplasmic translation initiation complex"/>
    <property type="evidence" value="ECO:0007669"/>
    <property type="project" value="UniProtKB-UniRule"/>
</dbReference>